<name>A0A918IN95_9RHOB</name>
<reference evidence="7" key="1">
    <citation type="journal article" date="2014" name="Int. J. Syst. Evol. Microbiol.">
        <title>Complete genome sequence of Corynebacterium casei LMG S-19264T (=DSM 44701T), isolated from a smear-ripened cheese.</title>
        <authorList>
            <consortium name="US DOE Joint Genome Institute (JGI-PGF)"/>
            <person name="Walter F."/>
            <person name="Albersmeier A."/>
            <person name="Kalinowski J."/>
            <person name="Ruckert C."/>
        </authorList>
    </citation>
    <scope>NUCLEOTIDE SEQUENCE</scope>
    <source>
        <strain evidence="7">KCTC 23714</strain>
    </source>
</reference>
<organism evidence="7 8">
    <name type="scientific">Gemmobacter lanyuensis</name>
    <dbReference type="NCBI Taxonomy" id="1054497"/>
    <lineage>
        <taxon>Bacteria</taxon>
        <taxon>Pseudomonadati</taxon>
        <taxon>Pseudomonadota</taxon>
        <taxon>Alphaproteobacteria</taxon>
        <taxon>Rhodobacterales</taxon>
        <taxon>Paracoccaceae</taxon>
        <taxon>Gemmobacter</taxon>
    </lineage>
</organism>
<evidence type="ECO:0000256" key="6">
    <source>
        <dbReference type="SAM" id="Phobius"/>
    </source>
</evidence>
<dbReference type="EMBL" id="BMYQ01000001">
    <property type="protein sequence ID" value="GGW22393.1"/>
    <property type="molecule type" value="Genomic_DNA"/>
</dbReference>
<keyword evidence="5 6" id="KW-0472">Membrane</keyword>
<evidence type="ECO:0000313" key="7">
    <source>
        <dbReference type="EMBL" id="GGW22393.1"/>
    </source>
</evidence>
<dbReference type="GO" id="GO:0005886">
    <property type="term" value="C:plasma membrane"/>
    <property type="evidence" value="ECO:0007669"/>
    <property type="project" value="UniProtKB-SubCell"/>
</dbReference>
<feature type="transmembrane region" description="Helical" evidence="6">
    <location>
        <begin position="39"/>
        <end position="61"/>
    </location>
</feature>
<feature type="transmembrane region" description="Helical" evidence="6">
    <location>
        <begin position="67"/>
        <end position="88"/>
    </location>
</feature>
<accession>A0A918IN95</accession>
<dbReference type="Pfam" id="PF01810">
    <property type="entry name" value="LysE"/>
    <property type="match status" value="1"/>
</dbReference>
<protein>
    <submittedName>
        <fullName evidence="7">Threonine transporter RhtB</fullName>
    </submittedName>
</protein>
<dbReference type="RefSeq" id="WP_189632290.1">
    <property type="nucleotide sequence ID" value="NZ_BMYQ01000001.1"/>
</dbReference>
<feature type="transmembrane region" description="Helical" evidence="6">
    <location>
        <begin position="6"/>
        <end position="27"/>
    </location>
</feature>
<keyword evidence="3 6" id="KW-0812">Transmembrane</keyword>
<gene>
    <name evidence="7" type="ORF">GCM10011452_05770</name>
</gene>
<evidence type="ECO:0000256" key="1">
    <source>
        <dbReference type="ARBA" id="ARBA00004651"/>
    </source>
</evidence>
<keyword evidence="2" id="KW-1003">Cell membrane</keyword>
<comment type="subcellular location">
    <subcellularLocation>
        <location evidence="1">Cell membrane</location>
        <topology evidence="1">Multi-pass membrane protein</topology>
    </subcellularLocation>
</comment>
<dbReference type="GO" id="GO:0033228">
    <property type="term" value="P:cysteine export across plasma membrane"/>
    <property type="evidence" value="ECO:0007669"/>
    <property type="project" value="TreeGrafter"/>
</dbReference>
<comment type="caution">
    <text evidence="7">The sequence shown here is derived from an EMBL/GenBank/DDBJ whole genome shotgun (WGS) entry which is preliminary data.</text>
</comment>
<evidence type="ECO:0000256" key="4">
    <source>
        <dbReference type="ARBA" id="ARBA00022989"/>
    </source>
</evidence>
<dbReference type="PANTHER" id="PTHR30086">
    <property type="entry name" value="ARGININE EXPORTER PROTEIN ARGO"/>
    <property type="match status" value="1"/>
</dbReference>
<dbReference type="PANTHER" id="PTHR30086:SF20">
    <property type="entry name" value="ARGININE EXPORTER PROTEIN ARGO-RELATED"/>
    <property type="match status" value="1"/>
</dbReference>
<reference evidence="7" key="2">
    <citation type="submission" date="2020-09" db="EMBL/GenBank/DDBJ databases">
        <authorList>
            <person name="Sun Q."/>
            <person name="Kim S."/>
        </authorList>
    </citation>
    <scope>NUCLEOTIDE SEQUENCE</scope>
    <source>
        <strain evidence="7">KCTC 23714</strain>
    </source>
</reference>
<dbReference type="GO" id="GO:0015171">
    <property type="term" value="F:amino acid transmembrane transporter activity"/>
    <property type="evidence" value="ECO:0007669"/>
    <property type="project" value="TreeGrafter"/>
</dbReference>
<keyword evidence="4 6" id="KW-1133">Transmembrane helix</keyword>
<evidence type="ECO:0000256" key="5">
    <source>
        <dbReference type="ARBA" id="ARBA00023136"/>
    </source>
</evidence>
<proteinExistence type="predicted"/>
<sequence>MTTVQLALALLGLLLTPGPTNTLLALAGAERGWRAALRLIPFEVAAYLLVVVPLATLGAAVTEALPVLRPVLAVVAGAWVMSLAIRMWRLPTAGAPAEVTARRVFLTTLLNPKALLIGLALLPGPDLAGRVVMFAALIVAVAAIWAALGACMSARADCPARSSAPLIRRLAAIWLGALSLGLIFSAAQAAIF</sequence>
<feature type="transmembrane region" description="Helical" evidence="6">
    <location>
        <begin position="171"/>
        <end position="191"/>
    </location>
</feature>
<dbReference type="InterPro" id="IPR001123">
    <property type="entry name" value="LeuE-type"/>
</dbReference>
<evidence type="ECO:0000256" key="3">
    <source>
        <dbReference type="ARBA" id="ARBA00022692"/>
    </source>
</evidence>
<keyword evidence="8" id="KW-1185">Reference proteome</keyword>
<evidence type="ECO:0000256" key="2">
    <source>
        <dbReference type="ARBA" id="ARBA00022475"/>
    </source>
</evidence>
<dbReference type="AlphaFoldDB" id="A0A918IN95"/>
<feature type="transmembrane region" description="Helical" evidence="6">
    <location>
        <begin position="127"/>
        <end position="150"/>
    </location>
</feature>
<dbReference type="Proteomes" id="UP000628984">
    <property type="component" value="Unassembled WGS sequence"/>
</dbReference>
<evidence type="ECO:0000313" key="8">
    <source>
        <dbReference type="Proteomes" id="UP000628984"/>
    </source>
</evidence>